<evidence type="ECO:0000256" key="14">
    <source>
        <dbReference type="PROSITE-ProRule" id="PRU00169"/>
    </source>
</evidence>
<evidence type="ECO:0000256" key="4">
    <source>
        <dbReference type="ARBA" id="ARBA00018672"/>
    </source>
</evidence>
<dbReference type="Pfam" id="PF02743">
    <property type="entry name" value="dCache_1"/>
    <property type="match status" value="1"/>
</dbReference>
<dbReference type="PROSITE" id="PS50110">
    <property type="entry name" value="RESPONSE_REGULATORY"/>
    <property type="match status" value="1"/>
</dbReference>
<evidence type="ECO:0000313" key="19">
    <source>
        <dbReference type="Proteomes" id="UP001529380"/>
    </source>
</evidence>
<dbReference type="PANTHER" id="PTHR43047">
    <property type="entry name" value="TWO-COMPONENT HISTIDINE PROTEIN KINASE"/>
    <property type="match status" value="1"/>
</dbReference>
<keyword evidence="8 15" id="KW-0812">Transmembrane</keyword>
<dbReference type="InterPro" id="IPR004358">
    <property type="entry name" value="Sig_transdc_His_kin-like_C"/>
</dbReference>
<reference evidence="18 19" key="1">
    <citation type="submission" date="2023-06" db="EMBL/GenBank/DDBJ databases">
        <title>Identification and characterization of horizontal gene transfer across gut microbiota members of farm animals based on homology search.</title>
        <authorList>
            <person name="Schwarzerova J."/>
            <person name="Nykrynova M."/>
            <person name="Jureckova K."/>
            <person name="Cejkova D."/>
            <person name="Rychlik I."/>
        </authorList>
    </citation>
    <scope>NUCLEOTIDE SEQUENCE [LARGE SCALE GENOMIC DNA]</scope>
    <source>
        <strain evidence="18 19">ET340</strain>
    </source>
</reference>
<evidence type="ECO:0000259" key="16">
    <source>
        <dbReference type="PROSITE" id="PS50109"/>
    </source>
</evidence>
<dbReference type="InterPro" id="IPR001789">
    <property type="entry name" value="Sig_transdc_resp-reg_receiver"/>
</dbReference>
<feature type="modified residue" description="4-aspartylphosphate" evidence="14">
    <location>
        <position position="771"/>
    </location>
</feature>
<evidence type="ECO:0000313" key="18">
    <source>
        <dbReference type="EMBL" id="MDM8200734.1"/>
    </source>
</evidence>
<evidence type="ECO:0000256" key="3">
    <source>
        <dbReference type="ARBA" id="ARBA00012438"/>
    </source>
</evidence>
<dbReference type="InterPro" id="IPR011006">
    <property type="entry name" value="CheY-like_superfamily"/>
</dbReference>
<dbReference type="SMART" id="SM00388">
    <property type="entry name" value="HisKA"/>
    <property type="match status" value="1"/>
</dbReference>
<evidence type="ECO:0000256" key="12">
    <source>
        <dbReference type="ARBA" id="ARBA00023136"/>
    </source>
</evidence>
<evidence type="ECO:0000256" key="7">
    <source>
        <dbReference type="ARBA" id="ARBA00022679"/>
    </source>
</evidence>
<keyword evidence="18" id="KW-0547">Nucleotide-binding</keyword>
<dbReference type="Gene3D" id="1.10.287.130">
    <property type="match status" value="1"/>
</dbReference>
<evidence type="ECO:0000256" key="11">
    <source>
        <dbReference type="ARBA" id="ARBA00023012"/>
    </source>
</evidence>
<keyword evidence="10 15" id="KW-1133">Transmembrane helix</keyword>
<comment type="catalytic activity">
    <reaction evidence="1">
        <text>ATP + protein L-histidine = ADP + protein N-phospho-L-histidine.</text>
        <dbReference type="EC" id="2.7.13.3"/>
    </reaction>
</comment>
<proteinExistence type="predicted"/>
<dbReference type="CDD" id="cd12914">
    <property type="entry name" value="PDC1_DGC_like"/>
    <property type="match status" value="1"/>
</dbReference>
<evidence type="ECO:0000259" key="17">
    <source>
        <dbReference type="PROSITE" id="PS50110"/>
    </source>
</evidence>
<evidence type="ECO:0000256" key="1">
    <source>
        <dbReference type="ARBA" id="ARBA00000085"/>
    </source>
</evidence>
<keyword evidence="5" id="KW-1003">Cell membrane</keyword>
<reference evidence="18 19" key="3">
    <citation type="submission" date="2023-06" db="EMBL/GenBank/DDBJ databases">
        <authorList>
            <person name="Zeman M."/>
            <person name="Kubasova T."/>
            <person name="Jahodarova E."/>
            <person name="Nykrynova M."/>
            <person name="Rychlik I."/>
        </authorList>
    </citation>
    <scope>NUCLEOTIDE SEQUENCE [LARGE SCALE GENOMIC DNA]</scope>
    <source>
        <strain evidence="18 19">ET340</strain>
    </source>
</reference>
<dbReference type="Proteomes" id="UP001529380">
    <property type="component" value="Unassembled WGS sequence"/>
</dbReference>
<dbReference type="PRINTS" id="PR00344">
    <property type="entry name" value="BCTRLSENSOR"/>
</dbReference>
<dbReference type="Gene3D" id="3.30.565.10">
    <property type="entry name" value="Histidine kinase-like ATPase, C-terminal domain"/>
    <property type="match status" value="1"/>
</dbReference>
<keyword evidence="6 14" id="KW-0597">Phosphoprotein</keyword>
<dbReference type="Pfam" id="PF00512">
    <property type="entry name" value="HisKA"/>
    <property type="match status" value="1"/>
</dbReference>
<dbReference type="InterPro" id="IPR033479">
    <property type="entry name" value="dCache_1"/>
</dbReference>
<dbReference type="PROSITE" id="PS50109">
    <property type="entry name" value="HIS_KIN"/>
    <property type="match status" value="1"/>
</dbReference>
<evidence type="ECO:0000256" key="8">
    <source>
        <dbReference type="ARBA" id="ARBA00022692"/>
    </source>
</evidence>
<evidence type="ECO:0000256" key="6">
    <source>
        <dbReference type="ARBA" id="ARBA00022553"/>
    </source>
</evidence>
<keyword evidence="7" id="KW-0808">Transferase</keyword>
<gene>
    <name evidence="18" type="ORF">QUW08_05405</name>
</gene>
<name>A0ABT7UPD5_9FIRM</name>
<feature type="transmembrane region" description="Helical" evidence="15">
    <location>
        <begin position="281"/>
        <end position="301"/>
    </location>
</feature>
<dbReference type="CDD" id="cd17546">
    <property type="entry name" value="REC_hyHK_CKI1_RcsC-like"/>
    <property type="match status" value="1"/>
</dbReference>
<protein>
    <recommendedName>
        <fullName evidence="4">Stage 0 sporulation protein A homolog</fullName>
        <ecNumber evidence="3">2.7.13.3</ecNumber>
    </recommendedName>
</protein>
<comment type="subcellular location">
    <subcellularLocation>
        <location evidence="2">Cell membrane</location>
        <topology evidence="2">Multi-pass membrane protein</topology>
    </subcellularLocation>
</comment>
<dbReference type="GO" id="GO:0005524">
    <property type="term" value="F:ATP binding"/>
    <property type="evidence" value="ECO:0007669"/>
    <property type="project" value="UniProtKB-KW"/>
</dbReference>
<keyword evidence="11" id="KW-0902">Two-component regulatory system</keyword>
<keyword evidence="18" id="KW-0067">ATP-binding</keyword>
<dbReference type="SUPFAM" id="SSF47384">
    <property type="entry name" value="Homodimeric domain of signal transducing histidine kinase"/>
    <property type="match status" value="1"/>
</dbReference>
<dbReference type="InterPro" id="IPR003594">
    <property type="entry name" value="HATPase_dom"/>
</dbReference>
<dbReference type="EMBL" id="JAUDCL010000007">
    <property type="protein sequence ID" value="MDM8200734.1"/>
    <property type="molecule type" value="Genomic_DNA"/>
</dbReference>
<feature type="transmembrane region" description="Helical" evidence="15">
    <location>
        <begin position="12"/>
        <end position="33"/>
    </location>
</feature>
<feature type="domain" description="Histidine kinase" evidence="16">
    <location>
        <begin position="466"/>
        <end position="687"/>
    </location>
</feature>
<comment type="caution">
    <text evidence="18">The sequence shown here is derived from an EMBL/GenBank/DDBJ whole genome shotgun (WGS) entry which is preliminary data.</text>
</comment>
<dbReference type="Pfam" id="PF02518">
    <property type="entry name" value="HATPase_c"/>
    <property type="match status" value="1"/>
</dbReference>
<dbReference type="Gene3D" id="3.30.450.20">
    <property type="entry name" value="PAS domain"/>
    <property type="match status" value="1"/>
</dbReference>
<dbReference type="SUPFAM" id="SSF52172">
    <property type="entry name" value="CheY-like"/>
    <property type="match status" value="1"/>
</dbReference>
<organism evidence="18 19">
    <name type="scientific">Allofournierella massiliensis</name>
    <dbReference type="NCBI Taxonomy" id="1650663"/>
    <lineage>
        <taxon>Bacteria</taxon>
        <taxon>Bacillati</taxon>
        <taxon>Bacillota</taxon>
        <taxon>Clostridia</taxon>
        <taxon>Eubacteriales</taxon>
        <taxon>Oscillospiraceae</taxon>
        <taxon>Allofournierella</taxon>
    </lineage>
</organism>
<dbReference type="RefSeq" id="WP_289599444.1">
    <property type="nucleotide sequence ID" value="NZ_JAUDCL010000007.1"/>
</dbReference>
<reference evidence="19" key="2">
    <citation type="submission" date="2023-06" db="EMBL/GenBank/DDBJ databases">
        <title>Identification and characterization of horizontal gene transfer across gut microbiota members of farm animals based on homology search.</title>
        <authorList>
            <person name="Zeman M."/>
            <person name="Kubasova T."/>
            <person name="Jahodarova E."/>
            <person name="Nykrynova M."/>
            <person name="Rychlik I."/>
        </authorList>
    </citation>
    <scope>NUCLEOTIDE SEQUENCE [LARGE SCALE GENOMIC DNA]</scope>
    <source>
        <strain evidence="19">ET340</strain>
    </source>
</reference>
<dbReference type="SMART" id="SM00448">
    <property type="entry name" value="REC"/>
    <property type="match status" value="1"/>
</dbReference>
<dbReference type="InterPro" id="IPR005467">
    <property type="entry name" value="His_kinase_dom"/>
</dbReference>
<dbReference type="InterPro" id="IPR036097">
    <property type="entry name" value="HisK_dim/P_sf"/>
</dbReference>
<evidence type="ECO:0000256" key="9">
    <source>
        <dbReference type="ARBA" id="ARBA00022777"/>
    </source>
</evidence>
<dbReference type="Gene3D" id="3.40.50.2300">
    <property type="match status" value="1"/>
</dbReference>
<evidence type="ECO:0000256" key="13">
    <source>
        <dbReference type="ARBA" id="ARBA00024867"/>
    </source>
</evidence>
<dbReference type="SMART" id="SM00387">
    <property type="entry name" value="HATPase_c"/>
    <property type="match status" value="1"/>
</dbReference>
<keyword evidence="12 15" id="KW-0472">Membrane</keyword>
<dbReference type="SUPFAM" id="SSF55874">
    <property type="entry name" value="ATPase domain of HSP90 chaperone/DNA topoisomerase II/histidine kinase"/>
    <property type="match status" value="1"/>
</dbReference>
<evidence type="ECO:0000256" key="10">
    <source>
        <dbReference type="ARBA" id="ARBA00022989"/>
    </source>
</evidence>
<evidence type="ECO:0000256" key="15">
    <source>
        <dbReference type="SAM" id="Phobius"/>
    </source>
</evidence>
<sequence>MEKQQRRALNSIVLSITTLVVVATLLLVGIGLVRDKMMRNTQQMGMSLAESYARETQSRLDGFARVFDMAWMYTIRGVDANMSEERMQEGMAEYQQNVHELFGGHVADLYAVIGGQIVAANPWTGDGVYDYSDTDWYQRALASPDEVIFSDVYEEAITGDQIFTLSKAIDTEGDVLVMDVYINQGDVLDLEISLPSTYHFYLFDTDGRLLYRLIDRQATDPAYAEQLISGVRDGSLFAYDAQITDPKGVARGVYYAEMDNGWTVVMTIPIQEVLMGEKDPVIYSLIGVALIAFVTLLFMVVRNILNLRRLAETEKTIRVLSDSFFAIYRVDFEAGTYRAIKTSPDLRGTFAESGDYDMLLAQVKKRVHPEAYAEFEQDFSLKSIAQRVKENVLDYGGDYQRMFGGSYHWVNVRTIYQKHILPGEVILCFKDVDVEKRQQMQHMMILQEALDTAKTSAKARNTFFNTMSHDMRTPLNAVIGYSELIRRTPGDAEKVTGYIKKVEFAAKQLLMLINDILEMAKLEAGKSALDVKEFNLNEYLTEVCEMFRAQAERQQKHFELSVQIKDPVVKGDSFKIGQIMNNLLSNALKYSCEGAEIKVEARQFDYQKHSKFQIVVADTGIGMSEEFLNHIFEPYARETHFTPRTTEGTGLGMPIVKSLVQQMSGEITVESAVGKGSRFTVTLPLEVVEQHDGPVIGAAAGEASGEAAAEAAGSLAGQTILVAEDNELNMEIVTELLTMSGVQVIGAANGAEAVEKFQRSAPYSVDAILMDMQMPVLDGCGAARAIRRLDRPDAAVVPIVAVTANAFAEDVDRTTAAGMNAHVSKPIDMDRLLEALALCWAGKTPPAPAPGE</sequence>
<dbReference type="PANTHER" id="PTHR43047:SF66">
    <property type="entry name" value="HISKA"/>
    <property type="match status" value="1"/>
</dbReference>
<evidence type="ECO:0000256" key="2">
    <source>
        <dbReference type="ARBA" id="ARBA00004651"/>
    </source>
</evidence>
<dbReference type="SUPFAM" id="SSF103190">
    <property type="entry name" value="Sensory domain-like"/>
    <property type="match status" value="1"/>
</dbReference>
<dbReference type="EC" id="2.7.13.3" evidence="3"/>
<comment type="function">
    <text evidence="13">May play the central regulatory role in sporulation. It may be an element of the effector pathway responsible for the activation of sporulation genes in response to nutritional stress. Spo0A may act in concert with spo0H (a sigma factor) to control the expression of some genes that are critical to the sporulation process.</text>
</comment>
<evidence type="ECO:0000256" key="5">
    <source>
        <dbReference type="ARBA" id="ARBA00022475"/>
    </source>
</evidence>
<dbReference type="InterPro" id="IPR003661">
    <property type="entry name" value="HisK_dim/P_dom"/>
</dbReference>
<accession>A0ABT7UPD5</accession>
<feature type="domain" description="Response regulatory" evidence="17">
    <location>
        <begin position="719"/>
        <end position="840"/>
    </location>
</feature>
<dbReference type="Pfam" id="PF00072">
    <property type="entry name" value="Response_reg"/>
    <property type="match status" value="1"/>
</dbReference>
<dbReference type="InterPro" id="IPR036890">
    <property type="entry name" value="HATPase_C_sf"/>
</dbReference>
<keyword evidence="9" id="KW-0418">Kinase</keyword>
<dbReference type="CDD" id="cd00082">
    <property type="entry name" value="HisKA"/>
    <property type="match status" value="1"/>
</dbReference>
<dbReference type="CDD" id="cd18774">
    <property type="entry name" value="PDC2_HK_sensor"/>
    <property type="match status" value="1"/>
</dbReference>
<keyword evidence="19" id="KW-1185">Reference proteome</keyword>
<dbReference type="InterPro" id="IPR029151">
    <property type="entry name" value="Sensor-like_sf"/>
</dbReference>